<proteinExistence type="inferred from homology"/>
<keyword evidence="6" id="KW-1185">Reference proteome</keyword>
<dbReference type="NCBIfam" id="TIGR02995">
    <property type="entry name" value="ectoine_ehuB"/>
    <property type="match status" value="1"/>
</dbReference>
<dbReference type="PROSITE" id="PS51257">
    <property type="entry name" value="PROKAR_LIPOPROTEIN"/>
    <property type="match status" value="1"/>
</dbReference>
<dbReference type="EMBL" id="APNK01000017">
    <property type="protein sequence ID" value="KEZ77081.1"/>
    <property type="molecule type" value="Genomic_DNA"/>
</dbReference>
<dbReference type="RefSeq" id="WP_198025167.1">
    <property type="nucleotide sequence ID" value="NZ_APNK01000017.1"/>
</dbReference>
<dbReference type="InterPro" id="IPR001638">
    <property type="entry name" value="Solute-binding_3/MltF_N"/>
</dbReference>
<dbReference type="InterPro" id="IPR014337">
    <property type="entry name" value="Ectoine_EhuB"/>
</dbReference>
<dbReference type="Gene3D" id="3.40.190.10">
    <property type="entry name" value="Periplasmic binding protein-like II"/>
    <property type="match status" value="2"/>
</dbReference>
<sequence length="291" mass="31153">MMKSMRLTSMAASAAVALACVAGAVGTAQARTLEQIKQSGTIRIAIANEIPYGFMEGDTAVGLGPSVAKHVLEEMGIKHIKWTVVPFGSLIPSLKADRVDMVAASQAIQPQRCSQVDYSIPNSTYGEGVLVKKGNPDNIHGYDAFVKNHNLKFGIVSGANQLGFAQKSGIKSDQIVSLRANSDAISAVTSGRISGYAATQLTVAMLAKKSSRVEQALPFKDPVIDGKPQRSWGGFTFAKGNDTLRKAFDKKLAAYQKTDGWKQTMKKYGLDEGSIEKVFNKTTQQLCSADS</sequence>
<dbReference type="PANTHER" id="PTHR35936">
    <property type="entry name" value="MEMBRANE-BOUND LYTIC MUREIN TRANSGLYCOSYLASE F"/>
    <property type="match status" value="1"/>
</dbReference>
<dbReference type="Pfam" id="PF00497">
    <property type="entry name" value="SBP_bac_3"/>
    <property type="match status" value="1"/>
</dbReference>
<feature type="signal peptide" evidence="3">
    <location>
        <begin position="1"/>
        <end position="30"/>
    </location>
</feature>
<keyword evidence="2 3" id="KW-0732">Signal</keyword>
<feature type="chain" id="PRO_5001776462" evidence="3">
    <location>
        <begin position="31"/>
        <end position="291"/>
    </location>
</feature>
<evidence type="ECO:0000256" key="2">
    <source>
        <dbReference type="ARBA" id="ARBA00022729"/>
    </source>
</evidence>
<reference evidence="5 6" key="1">
    <citation type="submission" date="2013-03" db="EMBL/GenBank/DDBJ databases">
        <title>Salinisphaera hydrothermalis C41B8 Genome Sequencing.</title>
        <authorList>
            <person name="Li C."/>
            <person name="Lai Q."/>
            <person name="Shao Z."/>
        </authorList>
    </citation>
    <scope>NUCLEOTIDE SEQUENCE [LARGE SCALE GENOMIC DNA]</scope>
    <source>
        <strain evidence="5 6">C41B8</strain>
    </source>
</reference>
<dbReference type="SUPFAM" id="SSF53850">
    <property type="entry name" value="Periplasmic binding protein-like II"/>
    <property type="match status" value="1"/>
</dbReference>
<dbReference type="Proteomes" id="UP000028302">
    <property type="component" value="Unassembled WGS sequence"/>
</dbReference>
<dbReference type="AlphaFoldDB" id="A0A084IK47"/>
<name>A0A084IK47_SALHC</name>
<evidence type="ECO:0000256" key="1">
    <source>
        <dbReference type="ARBA" id="ARBA00010333"/>
    </source>
</evidence>
<dbReference type="STRING" id="1304275.C41B8_11543"/>
<dbReference type="GO" id="GO:0051470">
    <property type="term" value="P:ectoine transmembrane transport"/>
    <property type="evidence" value="ECO:0007669"/>
    <property type="project" value="InterPro"/>
</dbReference>
<protein>
    <submittedName>
        <fullName evidence="5">Periplasmic amino-acid binding protein y4tE of ABC-transporter</fullName>
    </submittedName>
</protein>
<evidence type="ECO:0000313" key="5">
    <source>
        <dbReference type="EMBL" id="KEZ77081.1"/>
    </source>
</evidence>
<dbReference type="eggNOG" id="COG0834">
    <property type="taxonomic scope" value="Bacteria"/>
</dbReference>
<evidence type="ECO:0000259" key="4">
    <source>
        <dbReference type="SMART" id="SM00062"/>
    </source>
</evidence>
<dbReference type="PANTHER" id="PTHR35936:SF17">
    <property type="entry name" value="ARGININE-BINDING EXTRACELLULAR PROTEIN ARTP"/>
    <property type="match status" value="1"/>
</dbReference>
<feature type="domain" description="Solute-binding protein family 3/N-terminal" evidence="4">
    <location>
        <begin position="41"/>
        <end position="272"/>
    </location>
</feature>
<comment type="caution">
    <text evidence="5">The sequence shown here is derived from an EMBL/GenBank/DDBJ whole genome shotgun (WGS) entry which is preliminary data.</text>
</comment>
<dbReference type="SMART" id="SM00062">
    <property type="entry name" value="PBPb"/>
    <property type="match status" value="1"/>
</dbReference>
<organism evidence="5 6">
    <name type="scientific">Salinisphaera hydrothermalis (strain C41B8)</name>
    <dbReference type="NCBI Taxonomy" id="1304275"/>
    <lineage>
        <taxon>Bacteria</taxon>
        <taxon>Pseudomonadati</taxon>
        <taxon>Pseudomonadota</taxon>
        <taxon>Gammaproteobacteria</taxon>
        <taxon>Salinisphaerales</taxon>
        <taxon>Salinisphaeraceae</taxon>
        <taxon>Salinisphaera</taxon>
    </lineage>
</organism>
<evidence type="ECO:0000313" key="6">
    <source>
        <dbReference type="Proteomes" id="UP000028302"/>
    </source>
</evidence>
<gene>
    <name evidence="5" type="ORF">C41B8_11543</name>
</gene>
<dbReference type="GO" id="GO:0033294">
    <property type="term" value="F:ectoine binding"/>
    <property type="evidence" value="ECO:0007669"/>
    <property type="project" value="InterPro"/>
</dbReference>
<evidence type="ECO:0000256" key="3">
    <source>
        <dbReference type="SAM" id="SignalP"/>
    </source>
</evidence>
<comment type="similarity">
    <text evidence="1">Belongs to the bacterial solute-binding protein 3 family.</text>
</comment>
<accession>A0A084IK47</accession>